<sequence length="30" mass="3442">MGYEACAGPNLFFSLKYHIAEFDEADFLQN</sequence>
<accession>A0A0E9PVT5</accession>
<name>A0A0E9PVT5_ANGAN</name>
<reference evidence="1" key="1">
    <citation type="submission" date="2014-11" db="EMBL/GenBank/DDBJ databases">
        <authorList>
            <person name="Amaro Gonzalez C."/>
        </authorList>
    </citation>
    <scope>NUCLEOTIDE SEQUENCE</scope>
</reference>
<reference evidence="1" key="2">
    <citation type="journal article" date="2015" name="Fish Shellfish Immunol.">
        <title>Early steps in the European eel (Anguilla anguilla)-Vibrio vulnificus interaction in the gills: Role of the RtxA13 toxin.</title>
        <authorList>
            <person name="Callol A."/>
            <person name="Pajuelo D."/>
            <person name="Ebbesson L."/>
            <person name="Teles M."/>
            <person name="MacKenzie S."/>
            <person name="Amaro C."/>
        </authorList>
    </citation>
    <scope>NUCLEOTIDE SEQUENCE</scope>
</reference>
<protein>
    <submittedName>
        <fullName evidence="1">Uncharacterized protein</fullName>
    </submittedName>
</protein>
<proteinExistence type="predicted"/>
<dbReference type="EMBL" id="GBXM01100205">
    <property type="protein sequence ID" value="JAH08372.1"/>
    <property type="molecule type" value="Transcribed_RNA"/>
</dbReference>
<organism evidence="1">
    <name type="scientific">Anguilla anguilla</name>
    <name type="common">European freshwater eel</name>
    <name type="synonym">Muraena anguilla</name>
    <dbReference type="NCBI Taxonomy" id="7936"/>
    <lineage>
        <taxon>Eukaryota</taxon>
        <taxon>Metazoa</taxon>
        <taxon>Chordata</taxon>
        <taxon>Craniata</taxon>
        <taxon>Vertebrata</taxon>
        <taxon>Euteleostomi</taxon>
        <taxon>Actinopterygii</taxon>
        <taxon>Neopterygii</taxon>
        <taxon>Teleostei</taxon>
        <taxon>Anguilliformes</taxon>
        <taxon>Anguillidae</taxon>
        <taxon>Anguilla</taxon>
    </lineage>
</organism>
<evidence type="ECO:0000313" key="1">
    <source>
        <dbReference type="EMBL" id="JAH08372.1"/>
    </source>
</evidence>
<dbReference type="AlphaFoldDB" id="A0A0E9PVT5"/>